<dbReference type="AlphaFoldDB" id="A0A8X6QBG8"/>
<protein>
    <submittedName>
        <fullName evidence="1">Uncharacterized protein</fullName>
    </submittedName>
</protein>
<accession>A0A8X6QBG8</accession>
<evidence type="ECO:0000313" key="2">
    <source>
        <dbReference type="Proteomes" id="UP000887013"/>
    </source>
</evidence>
<proteinExistence type="predicted"/>
<organism evidence="1 2">
    <name type="scientific">Nephila pilipes</name>
    <name type="common">Giant wood spider</name>
    <name type="synonym">Nephila maculata</name>
    <dbReference type="NCBI Taxonomy" id="299642"/>
    <lineage>
        <taxon>Eukaryota</taxon>
        <taxon>Metazoa</taxon>
        <taxon>Ecdysozoa</taxon>
        <taxon>Arthropoda</taxon>
        <taxon>Chelicerata</taxon>
        <taxon>Arachnida</taxon>
        <taxon>Araneae</taxon>
        <taxon>Araneomorphae</taxon>
        <taxon>Entelegynae</taxon>
        <taxon>Araneoidea</taxon>
        <taxon>Nephilidae</taxon>
        <taxon>Nephila</taxon>
    </lineage>
</organism>
<evidence type="ECO:0000313" key="1">
    <source>
        <dbReference type="EMBL" id="GFU12549.1"/>
    </source>
</evidence>
<comment type="caution">
    <text evidence="1">The sequence shown here is derived from an EMBL/GenBank/DDBJ whole genome shotgun (WGS) entry which is preliminary data.</text>
</comment>
<reference evidence="1" key="1">
    <citation type="submission" date="2020-08" db="EMBL/GenBank/DDBJ databases">
        <title>Multicomponent nature underlies the extraordinary mechanical properties of spider dragline silk.</title>
        <authorList>
            <person name="Kono N."/>
            <person name="Nakamura H."/>
            <person name="Mori M."/>
            <person name="Yoshida Y."/>
            <person name="Ohtoshi R."/>
            <person name="Malay A.D."/>
            <person name="Moran D.A.P."/>
            <person name="Tomita M."/>
            <person name="Numata K."/>
            <person name="Arakawa K."/>
        </authorList>
    </citation>
    <scope>NUCLEOTIDE SEQUENCE</scope>
</reference>
<keyword evidence="2" id="KW-1185">Reference proteome</keyword>
<gene>
    <name evidence="1" type="ORF">NPIL_455191</name>
</gene>
<dbReference type="EMBL" id="BMAW01078800">
    <property type="protein sequence ID" value="GFU12549.1"/>
    <property type="molecule type" value="Genomic_DNA"/>
</dbReference>
<dbReference type="Proteomes" id="UP000887013">
    <property type="component" value="Unassembled WGS sequence"/>
</dbReference>
<name>A0A8X6QBG8_NEPPI</name>
<sequence length="88" mass="9956">MDCTFVTSDTKLQLKVRKSESEVNPVHSFLSSNHYRLVIVSDYSIQAVSRARKSFTVSVRVLKTADTTVMVNWKGCGYERKSVIRVIG</sequence>